<dbReference type="Proteomes" id="UP001305779">
    <property type="component" value="Unassembled WGS sequence"/>
</dbReference>
<accession>A0ABR0EBM1</accession>
<dbReference type="EMBL" id="JAXOVC010000007">
    <property type="protein sequence ID" value="KAK4498886.1"/>
    <property type="molecule type" value="Genomic_DNA"/>
</dbReference>
<proteinExistence type="predicted"/>
<reference evidence="1 2" key="1">
    <citation type="journal article" date="2023" name="G3 (Bethesda)">
        <title>A chromosome-level genome assembly of Zasmidium syzygii isolated from banana leaves.</title>
        <authorList>
            <person name="van Westerhoven A.C."/>
            <person name="Mehrabi R."/>
            <person name="Talebi R."/>
            <person name="Steentjes M.B.F."/>
            <person name="Corcolon B."/>
            <person name="Chong P.A."/>
            <person name="Kema G.H.J."/>
            <person name="Seidl M.F."/>
        </authorList>
    </citation>
    <scope>NUCLEOTIDE SEQUENCE [LARGE SCALE GENOMIC DNA]</scope>
    <source>
        <strain evidence="1 2">P124</strain>
    </source>
</reference>
<organism evidence="1 2">
    <name type="scientific">Zasmidium cellare</name>
    <name type="common">Wine cellar mold</name>
    <name type="synonym">Racodium cellare</name>
    <dbReference type="NCBI Taxonomy" id="395010"/>
    <lineage>
        <taxon>Eukaryota</taxon>
        <taxon>Fungi</taxon>
        <taxon>Dikarya</taxon>
        <taxon>Ascomycota</taxon>
        <taxon>Pezizomycotina</taxon>
        <taxon>Dothideomycetes</taxon>
        <taxon>Dothideomycetidae</taxon>
        <taxon>Mycosphaerellales</taxon>
        <taxon>Mycosphaerellaceae</taxon>
        <taxon>Zasmidium</taxon>
    </lineage>
</organism>
<name>A0ABR0EBM1_ZASCE</name>
<evidence type="ECO:0000313" key="2">
    <source>
        <dbReference type="Proteomes" id="UP001305779"/>
    </source>
</evidence>
<gene>
    <name evidence="1" type="ORF">PRZ48_009396</name>
</gene>
<keyword evidence="2" id="KW-1185">Reference proteome</keyword>
<comment type="caution">
    <text evidence="1">The sequence shown here is derived from an EMBL/GenBank/DDBJ whole genome shotgun (WGS) entry which is preliminary data.</text>
</comment>
<protein>
    <submittedName>
        <fullName evidence="1">Uncharacterized protein</fullName>
    </submittedName>
</protein>
<sequence>MATNDSADIADDSSDLQRHIFPFFALPQELRDEIYDQHLTSYAGKLKCGFKIVASDIPITNLLLVSKAFGEEYRLRVRKKSQVTITDTNTWGAAQITIIPPPVANARRLKIEVACFSWDEVERHGQWVGDVVKRVNHPLVLQIHVNYCSQFGFHARRNMFMRWVQWKGLTELKIHKKQRKKDAWDFMDEDGLQLEWLTDIGDFENVTDKKMMAGGN</sequence>
<evidence type="ECO:0000313" key="1">
    <source>
        <dbReference type="EMBL" id="KAK4498886.1"/>
    </source>
</evidence>